<feature type="region of interest" description="Disordered" evidence="2">
    <location>
        <begin position="651"/>
        <end position="709"/>
    </location>
</feature>
<feature type="compositionally biased region" description="Basic and acidic residues" evidence="2">
    <location>
        <begin position="666"/>
        <end position="692"/>
    </location>
</feature>
<dbReference type="AlphaFoldDB" id="A0A9N9M412"/>
<feature type="region of interest" description="Disordered" evidence="2">
    <location>
        <begin position="602"/>
        <end position="623"/>
    </location>
</feature>
<feature type="coiled-coil region" evidence="1">
    <location>
        <begin position="509"/>
        <end position="536"/>
    </location>
</feature>
<evidence type="ECO:0000256" key="2">
    <source>
        <dbReference type="SAM" id="MobiDB-lite"/>
    </source>
</evidence>
<comment type="caution">
    <text evidence="3">The sequence shown here is derived from an EMBL/GenBank/DDBJ whole genome shotgun (WGS) entry which is preliminary data.</text>
</comment>
<reference evidence="3" key="1">
    <citation type="submission" date="2021-07" db="EMBL/GenBank/DDBJ databases">
        <authorList>
            <person name="Durling M."/>
        </authorList>
    </citation>
    <scope>NUCLEOTIDE SEQUENCE</scope>
</reference>
<keyword evidence="1" id="KW-0175">Coiled coil</keyword>
<feature type="compositionally biased region" description="Acidic residues" evidence="2">
    <location>
        <begin position="693"/>
        <end position="709"/>
    </location>
</feature>
<dbReference type="EMBL" id="CAJVRM010000740">
    <property type="protein sequence ID" value="CAG8983786.1"/>
    <property type="molecule type" value="Genomic_DNA"/>
</dbReference>
<evidence type="ECO:0000313" key="4">
    <source>
        <dbReference type="Proteomes" id="UP000701801"/>
    </source>
</evidence>
<sequence length="709" mass="78997">MPLELPTNIFKGYKCGHKQASSDGITHSSDCPGVPLREWFCANMNPSGNLVVQNDRVCPRCFFGQGFQLTAGHQQDLSTEKHPTQRNNMGVTDQQPKTGSFVKAENAPALAGQYNPGIPGSSNGCSRDVHQYPVANPHDSLHSYVTHKDLGRIDPTFRNFLTYRSTSASNANDEKFLDMTDLYSHISNANPSALPPAEVVYGHPHPEQVSVLSIFPPFPGDNQAGTKNYSRPFQVAPGQYNHGCNSSALTHGESFIVPSSYQQAGFPPQITPPTNSEASTKSNNPKFKVKLPPQTCVSPQAWFGRKGQPWDRKEEGIIFETPKQVESTSKEAEVLSQDIEASWVTVPRDLRQDKLKDYLKSHKLPKSLAHLYESVVFSESQVLLKHGSALDSALKQAGYQWPGTYSEEQNPTTSARVQNEKVSLVPLNSPQAAKIERPFPPRTSSLPIRTKEIRPSEGIFKPNNNTRQWSEQGRSRLQAASNHSGEKRSRAQAPEFQRSVETFQFEAMHHRQERLLKELERSRQETSRNERILAREKFAKQLRNERLSRQSNDLQNSAAVKNVNTSNSKVLRPWRTTSNEKGILNAPAASDETHPVKITPTNPSINTISTPQHNATPSVHTTPRHGNTALNLAERFPSLIPKPESVVAEVTSSTENTPQEVILAGDRADGERSHEEEVGHKDTESRSLRTGEDNEDDDWEMIPIEDEDI</sequence>
<feature type="compositionally biased region" description="Polar residues" evidence="2">
    <location>
        <begin position="272"/>
        <end position="285"/>
    </location>
</feature>
<name>A0A9N9M412_9HELO</name>
<feature type="compositionally biased region" description="Polar residues" evidence="2">
    <location>
        <begin position="462"/>
        <end position="472"/>
    </location>
</feature>
<keyword evidence="4" id="KW-1185">Reference proteome</keyword>
<organism evidence="3 4">
    <name type="scientific">Hymenoscyphus albidus</name>
    <dbReference type="NCBI Taxonomy" id="595503"/>
    <lineage>
        <taxon>Eukaryota</taxon>
        <taxon>Fungi</taxon>
        <taxon>Dikarya</taxon>
        <taxon>Ascomycota</taxon>
        <taxon>Pezizomycotina</taxon>
        <taxon>Leotiomycetes</taxon>
        <taxon>Helotiales</taxon>
        <taxon>Helotiaceae</taxon>
        <taxon>Hymenoscyphus</taxon>
    </lineage>
</organism>
<proteinExistence type="predicted"/>
<dbReference type="OrthoDB" id="10296391at2759"/>
<evidence type="ECO:0000256" key="1">
    <source>
        <dbReference type="SAM" id="Coils"/>
    </source>
</evidence>
<feature type="region of interest" description="Disordered" evidence="2">
    <location>
        <begin position="434"/>
        <end position="496"/>
    </location>
</feature>
<accession>A0A9N9M412</accession>
<evidence type="ECO:0000313" key="3">
    <source>
        <dbReference type="EMBL" id="CAG8983786.1"/>
    </source>
</evidence>
<dbReference type="Proteomes" id="UP000701801">
    <property type="component" value="Unassembled WGS sequence"/>
</dbReference>
<gene>
    <name evidence="3" type="ORF">HYALB_00006751</name>
</gene>
<protein>
    <submittedName>
        <fullName evidence="3">Uncharacterized protein</fullName>
    </submittedName>
</protein>
<feature type="region of interest" description="Disordered" evidence="2">
    <location>
        <begin position="268"/>
        <end position="290"/>
    </location>
</feature>